<dbReference type="InterPro" id="IPR036206">
    <property type="entry name" value="ThiamineP_synth_sf"/>
</dbReference>
<dbReference type="InterPro" id="IPR022998">
    <property type="entry name" value="ThiamineP_synth_TenI"/>
</dbReference>
<reference evidence="2 3" key="1">
    <citation type="journal article" date="2014" name="Antonie Van Leeuwenhoek">
        <title>Hyphomonas beringensis sp. nov. and Hyphomonas chukchiensis sp. nov., isolated from surface seawater of the Bering Sea and Chukchi Sea.</title>
        <authorList>
            <person name="Li C."/>
            <person name="Lai Q."/>
            <person name="Li G."/>
            <person name="Dong C."/>
            <person name="Wang J."/>
            <person name="Liao Y."/>
            <person name="Shao Z."/>
        </authorList>
    </citation>
    <scope>NUCLEOTIDE SEQUENCE [LARGE SCALE GENOMIC DNA]</scope>
    <source>
        <strain evidence="2 3">25B14_1</strain>
    </source>
</reference>
<gene>
    <name evidence="2" type="ORF">HY29_14515</name>
</gene>
<sequence length="207" mass="22194">MAQKPQDGERRKLISAARRVLRHLPEGLPPALFLTDPKRIADPVSLADQLPQGWGIIYRHYGAAHRVWQATQLAEIANRRGLALLIAADPLLAMQVGAAGVHWPFAQQSAARKWRSRFELMTVSAHGGQELRRVESNLFDAALVSAVFPSNSPSAGAPLGAHTLRTLSRESRLPLYALGGLNAQTAASISDAAGVAAIEGISDAFGR</sequence>
<dbReference type="InterPro" id="IPR013785">
    <property type="entry name" value="Aldolase_TIM"/>
</dbReference>
<dbReference type="Pfam" id="PF02581">
    <property type="entry name" value="TMP-TENI"/>
    <property type="match status" value="1"/>
</dbReference>
<dbReference type="STRING" id="1280946.HY29_14515"/>
<name>A0A062UE12_9PROT</name>
<dbReference type="Gene3D" id="3.20.20.70">
    <property type="entry name" value="Aldolase class I"/>
    <property type="match status" value="1"/>
</dbReference>
<comment type="caution">
    <text evidence="2">The sequence shown here is derived from an EMBL/GenBank/DDBJ whole genome shotgun (WGS) entry which is preliminary data.</text>
</comment>
<dbReference type="CDD" id="cd00564">
    <property type="entry name" value="TMP_TenI"/>
    <property type="match status" value="1"/>
</dbReference>
<dbReference type="OrthoDB" id="7630333at2"/>
<dbReference type="PATRIC" id="fig|1280946.3.peg.1914"/>
<feature type="domain" description="Thiamine phosphate synthase/TenI" evidence="1">
    <location>
        <begin position="57"/>
        <end position="201"/>
    </location>
</feature>
<evidence type="ECO:0000313" key="3">
    <source>
        <dbReference type="Proteomes" id="UP000027037"/>
    </source>
</evidence>
<accession>A0A062UE12</accession>
<organism evidence="2 3">
    <name type="scientific">Hyphomonas beringensis</name>
    <dbReference type="NCBI Taxonomy" id="1280946"/>
    <lineage>
        <taxon>Bacteria</taxon>
        <taxon>Pseudomonadati</taxon>
        <taxon>Pseudomonadota</taxon>
        <taxon>Alphaproteobacteria</taxon>
        <taxon>Hyphomonadales</taxon>
        <taxon>Hyphomonadaceae</taxon>
        <taxon>Hyphomonas</taxon>
    </lineage>
</organism>
<dbReference type="eggNOG" id="COG0352">
    <property type="taxonomic scope" value="Bacteria"/>
</dbReference>
<dbReference type="SUPFAM" id="SSF51391">
    <property type="entry name" value="Thiamin phosphate synthase"/>
    <property type="match status" value="1"/>
</dbReference>
<evidence type="ECO:0000313" key="2">
    <source>
        <dbReference type="EMBL" id="KCZ54360.1"/>
    </source>
</evidence>
<dbReference type="RefSeq" id="WP_051601376.1">
    <property type="nucleotide sequence ID" value="NZ_AWFF01000038.1"/>
</dbReference>
<dbReference type="EMBL" id="AWFF01000038">
    <property type="protein sequence ID" value="KCZ54360.1"/>
    <property type="molecule type" value="Genomic_DNA"/>
</dbReference>
<dbReference type="Proteomes" id="UP000027037">
    <property type="component" value="Unassembled WGS sequence"/>
</dbReference>
<proteinExistence type="predicted"/>
<dbReference type="AlphaFoldDB" id="A0A062UE12"/>
<keyword evidence="3" id="KW-1185">Reference proteome</keyword>
<evidence type="ECO:0000259" key="1">
    <source>
        <dbReference type="Pfam" id="PF02581"/>
    </source>
</evidence>
<dbReference type="GO" id="GO:0009228">
    <property type="term" value="P:thiamine biosynthetic process"/>
    <property type="evidence" value="ECO:0007669"/>
    <property type="project" value="UniProtKB-KW"/>
</dbReference>
<protein>
    <recommendedName>
        <fullName evidence="1">Thiamine phosphate synthase/TenI domain-containing protein</fullName>
    </recommendedName>
</protein>